<keyword evidence="2" id="KW-1185">Reference proteome</keyword>
<protein>
    <submittedName>
        <fullName evidence="1">Uncharacterized protein</fullName>
    </submittedName>
</protein>
<proteinExistence type="predicted"/>
<accession>A0A3P8BHA9</accession>
<organism evidence="1 2">
    <name type="scientific">Schistosoma margrebowiei</name>
    <dbReference type="NCBI Taxonomy" id="48269"/>
    <lineage>
        <taxon>Eukaryota</taxon>
        <taxon>Metazoa</taxon>
        <taxon>Spiralia</taxon>
        <taxon>Lophotrochozoa</taxon>
        <taxon>Platyhelminthes</taxon>
        <taxon>Trematoda</taxon>
        <taxon>Digenea</taxon>
        <taxon>Strigeidida</taxon>
        <taxon>Schistosomatoidea</taxon>
        <taxon>Schistosomatidae</taxon>
        <taxon>Schistosoma</taxon>
    </lineage>
</organism>
<sequence>MVVASYINIQELNKWLRSVCFGTSCYVFPALLASYSHVDAECVLLVTDGLLTKEFYEIQQLSTVCNSRPLYLTLLMNNINPNNRVIELASKLLMMTCCSKSRLNVITIAVSGCFVQLSPIEWSIRVPSKLYGCPNSCYKFVLDSLHKLPKEITGGICPVKNSQTHNLTSQEAMKGKICIQLYNVSKTNSKAKFCVRCVTNFSKALLLADNVKILHYCKAPVRIMEFQS</sequence>
<dbReference type="Proteomes" id="UP000277204">
    <property type="component" value="Unassembled WGS sequence"/>
</dbReference>
<gene>
    <name evidence="1" type="ORF">SMRZ_LOCUS14858</name>
</gene>
<dbReference type="AlphaFoldDB" id="A0A3P8BHA9"/>
<dbReference type="EMBL" id="UZAI01016834">
    <property type="protein sequence ID" value="VDP16870.1"/>
    <property type="molecule type" value="Genomic_DNA"/>
</dbReference>
<evidence type="ECO:0000313" key="1">
    <source>
        <dbReference type="EMBL" id="VDP16870.1"/>
    </source>
</evidence>
<evidence type="ECO:0000313" key="2">
    <source>
        <dbReference type="Proteomes" id="UP000277204"/>
    </source>
</evidence>
<name>A0A3P8BHA9_9TREM</name>
<reference evidence="1 2" key="1">
    <citation type="submission" date="2018-11" db="EMBL/GenBank/DDBJ databases">
        <authorList>
            <consortium name="Pathogen Informatics"/>
        </authorList>
    </citation>
    <scope>NUCLEOTIDE SEQUENCE [LARGE SCALE GENOMIC DNA]</scope>
    <source>
        <strain evidence="1 2">Zambia</strain>
    </source>
</reference>